<protein>
    <recommendedName>
        <fullName evidence="2">DUF3592 domain-containing protein</fullName>
    </recommendedName>
</protein>
<feature type="domain" description="DUF3592" evidence="2">
    <location>
        <begin position="44"/>
        <end position="127"/>
    </location>
</feature>
<organism evidence="3 4">
    <name type="scientific">Rubricella aquisinus</name>
    <dbReference type="NCBI Taxonomy" id="2028108"/>
    <lineage>
        <taxon>Bacteria</taxon>
        <taxon>Pseudomonadati</taxon>
        <taxon>Pseudomonadota</taxon>
        <taxon>Alphaproteobacteria</taxon>
        <taxon>Rhodobacterales</taxon>
        <taxon>Paracoccaceae</taxon>
        <taxon>Rubricella</taxon>
    </lineage>
</organism>
<proteinExistence type="predicted"/>
<dbReference type="AlphaFoldDB" id="A0A840X5B9"/>
<dbReference type="Pfam" id="PF12158">
    <property type="entry name" value="DUF3592"/>
    <property type="match status" value="1"/>
</dbReference>
<evidence type="ECO:0000313" key="3">
    <source>
        <dbReference type="EMBL" id="MBB5515897.1"/>
    </source>
</evidence>
<sequence>MEIFWTDLLDGERYAVLSVCIAYVLLMGVIAVVRCLGIRRWPRTTGTLTEDGFSSIGSGSDRMQTARVRYEYIVDGIPYRGTRLSPVLIYASGKRLAKWQKGGIQRHGNDRITVFYNPARPQKSYLILPQWTSIIGICLLTILLVMVFWLAF</sequence>
<dbReference type="Proteomes" id="UP000553766">
    <property type="component" value="Unassembled WGS sequence"/>
</dbReference>
<reference evidence="3 4" key="1">
    <citation type="submission" date="2020-08" db="EMBL/GenBank/DDBJ databases">
        <title>Genomic Encyclopedia of Type Strains, Phase IV (KMG-IV): sequencing the most valuable type-strain genomes for metagenomic binning, comparative biology and taxonomic classification.</title>
        <authorList>
            <person name="Goeker M."/>
        </authorList>
    </citation>
    <scope>NUCLEOTIDE SEQUENCE [LARGE SCALE GENOMIC DNA]</scope>
    <source>
        <strain evidence="3 4">DSM 103377</strain>
    </source>
</reference>
<gene>
    <name evidence="3" type="ORF">FHS89_001917</name>
</gene>
<comment type="caution">
    <text evidence="3">The sequence shown here is derived from an EMBL/GenBank/DDBJ whole genome shotgun (WGS) entry which is preliminary data.</text>
</comment>
<name>A0A840X5B9_9RHOB</name>
<evidence type="ECO:0000259" key="2">
    <source>
        <dbReference type="Pfam" id="PF12158"/>
    </source>
</evidence>
<feature type="transmembrane region" description="Helical" evidence="1">
    <location>
        <begin position="131"/>
        <end position="151"/>
    </location>
</feature>
<keyword evidence="1" id="KW-0472">Membrane</keyword>
<keyword evidence="1" id="KW-1133">Transmembrane helix</keyword>
<accession>A0A840X5B9</accession>
<dbReference type="InterPro" id="IPR021994">
    <property type="entry name" value="DUF3592"/>
</dbReference>
<dbReference type="EMBL" id="JACIJS010000005">
    <property type="protein sequence ID" value="MBB5515897.1"/>
    <property type="molecule type" value="Genomic_DNA"/>
</dbReference>
<feature type="transmembrane region" description="Helical" evidence="1">
    <location>
        <begin position="14"/>
        <end position="33"/>
    </location>
</feature>
<keyword evidence="4" id="KW-1185">Reference proteome</keyword>
<keyword evidence="1" id="KW-0812">Transmembrane</keyword>
<evidence type="ECO:0000256" key="1">
    <source>
        <dbReference type="SAM" id="Phobius"/>
    </source>
</evidence>
<evidence type="ECO:0000313" key="4">
    <source>
        <dbReference type="Proteomes" id="UP000553766"/>
    </source>
</evidence>